<dbReference type="WBParaSite" id="DME_0000030901-mRNA-1">
    <property type="protein sequence ID" value="DME_0000030901-mRNA-1"/>
    <property type="gene ID" value="DME_0000030901"/>
</dbReference>
<protein>
    <submittedName>
        <fullName evidence="4">EB domain-containing protein</fullName>
    </submittedName>
</protein>
<dbReference type="Proteomes" id="UP000274756">
    <property type="component" value="Unassembled WGS sequence"/>
</dbReference>
<gene>
    <name evidence="1" type="ORF">DME_LOCUS4669</name>
</gene>
<evidence type="ECO:0000313" key="1">
    <source>
        <dbReference type="EMBL" id="VDN54696.1"/>
    </source>
</evidence>
<dbReference type="Proteomes" id="UP000038040">
    <property type="component" value="Unplaced"/>
</dbReference>
<dbReference type="EMBL" id="UYYG01001150">
    <property type="protein sequence ID" value="VDN54696.1"/>
    <property type="molecule type" value="Genomic_DNA"/>
</dbReference>
<evidence type="ECO:0000313" key="3">
    <source>
        <dbReference type="Proteomes" id="UP000274756"/>
    </source>
</evidence>
<evidence type="ECO:0000313" key="2">
    <source>
        <dbReference type="Proteomes" id="UP000038040"/>
    </source>
</evidence>
<accession>A0A0N4U149</accession>
<sequence length="127" mass="13901">MCVIDNRACPNAFCPPGLVCINGRCLPSPLLTTPLPPSIITPPATTQPNQPKQPMAPMTNRTMTMAPMIRMTTTGFLICPDGRYVYNLQAAQKAIHLKNIVVNSPNNATIEGQKFLKALDEHICKKK</sequence>
<proteinExistence type="predicted"/>
<reference evidence="1 3" key="2">
    <citation type="submission" date="2018-11" db="EMBL/GenBank/DDBJ databases">
        <authorList>
            <consortium name="Pathogen Informatics"/>
        </authorList>
    </citation>
    <scope>NUCLEOTIDE SEQUENCE [LARGE SCALE GENOMIC DNA]</scope>
</reference>
<reference evidence="4" key="1">
    <citation type="submission" date="2017-02" db="UniProtKB">
        <authorList>
            <consortium name="WormBaseParasite"/>
        </authorList>
    </citation>
    <scope>IDENTIFICATION</scope>
</reference>
<organism evidence="2 4">
    <name type="scientific">Dracunculus medinensis</name>
    <name type="common">Guinea worm</name>
    <dbReference type="NCBI Taxonomy" id="318479"/>
    <lineage>
        <taxon>Eukaryota</taxon>
        <taxon>Metazoa</taxon>
        <taxon>Ecdysozoa</taxon>
        <taxon>Nematoda</taxon>
        <taxon>Chromadorea</taxon>
        <taxon>Rhabditida</taxon>
        <taxon>Spirurina</taxon>
        <taxon>Dracunculoidea</taxon>
        <taxon>Dracunculidae</taxon>
        <taxon>Dracunculus</taxon>
    </lineage>
</organism>
<keyword evidence="3" id="KW-1185">Reference proteome</keyword>
<name>A0A0N4U149_DRAME</name>
<evidence type="ECO:0000313" key="4">
    <source>
        <dbReference type="WBParaSite" id="DME_0000030901-mRNA-1"/>
    </source>
</evidence>
<dbReference type="AlphaFoldDB" id="A0A0N4U149"/>